<dbReference type="InterPro" id="IPR015414">
    <property type="entry name" value="TMEM64"/>
</dbReference>
<keyword evidence="9" id="KW-1185">Reference proteome</keyword>
<dbReference type="GO" id="GO:0005886">
    <property type="term" value="C:plasma membrane"/>
    <property type="evidence" value="ECO:0007669"/>
    <property type="project" value="UniProtKB-SubCell"/>
</dbReference>
<evidence type="ECO:0000256" key="4">
    <source>
        <dbReference type="ARBA" id="ARBA00022989"/>
    </source>
</evidence>
<feature type="transmembrane region" description="Helical" evidence="6">
    <location>
        <begin position="159"/>
        <end position="180"/>
    </location>
</feature>
<gene>
    <name evidence="8" type="ORF">HNQ55_003082</name>
</gene>
<dbReference type="InterPro" id="IPR032816">
    <property type="entry name" value="VTT_dom"/>
</dbReference>
<dbReference type="RefSeq" id="WP_184425762.1">
    <property type="nucleotide sequence ID" value="NZ_AP027362.1"/>
</dbReference>
<evidence type="ECO:0000313" key="8">
    <source>
        <dbReference type="EMBL" id="MBB6544549.1"/>
    </source>
</evidence>
<organism evidence="8 9">
    <name type="scientific">Thalassotalea piscium</name>
    <dbReference type="NCBI Taxonomy" id="1230533"/>
    <lineage>
        <taxon>Bacteria</taxon>
        <taxon>Pseudomonadati</taxon>
        <taxon>Pseudomonadota</taxon>
        <taxon>Gammaproteobacteria</taxon>
        <taxon>Alteromonadales</taxon>
        <taxon>Colwelliaceae</taxon>
        <taxon>Thalassotalea</taxon>
    </lineage>
</organism>
<evidence type="ECO:0000313" key="9">
    <source>
        <dbReference type="Proteomes" id="UP000537141"/>
    </source>
</evidence>
<keyword evidence="4 6" id="KW-1133">Transmembrane helix</keyword>
<dbReference type="PANTHER" id="PTHR12677:SF59">
    <property type="entry name" value="GOLGI APPARATUS MEMBRANE PROTEIN TVP38-RELATED"/>
    <property type="match status" value="1"/>
</dbReference>
<sequence length="218" mass="23266">MKNKSIIKLSIVIFAVLALGVLYFFTPFSDYLAIDNITQLVSDVPSNSLTAFAFLGVFLVGGALLIPIPLIALTVSLVFNIWVSVLICLVGFILASLSGYSIGRVIGADIFGEKMKKHTDTLKDKMDSKGTWAILALRLAPTPPFTATSILAGSLEINIFKFIIGSTIGIAPLGLSAVFFGKGALELMKEPSGLAVSSIAAAVILFTVYYLIKQKNTE</sequence>
<feature type="transmembrane region" description="Helical" evidence="6">
    <location>
        <begin position="6"/>
        <end position="28"/>
    </location>
</feature>
<dbReference type="Proteomes" id="UP000537141">
    <property type="component" value="Unassembled WGS sequence"/>
</dbReference>
<comment type="similarity">
    <text evidence="6">Belongs to the TVP38/TMEM64 family.</text>
</comment>
<dbReference type="EMBL" id="JACHHU010000031">
    <property type="protein sequence ID" value="MBB6544549.1"/>
    <property type="molecule type" value="Genomic_DNA"/>
</dbReference>
<keyword evidence="3 6" id="KW-0812">Transmembrane</keyword>
<evidence type="ECO:0000256" key="2">
    <source>
        <dbReference type="ARBA" id="ARBA00022475"/>
    </source>
</evidence>
<feature type="transmembrane region" description="Helical" evidence="6">
    <location>
        <begin position="192"/>
        <end position="212"/>
    </location>
</feature>
<evidence type="ECO:0000256" key="3">
    <source>
        <dbReference type="ARBA" id="ARBA00022692"/>
    </source>
</evidence>
<keyword evidence="2 6" id="KW-1003">Cell membrane</keyword>
<evidence type="ECO:0000256" key="5">
    <source>
        <dbReference type="ARBA" id="ARBA00023136"/>
    </source>
</evidence>
<accession>A0A7X0NJF7</accession>
<feature type="transmembrane region" description="Helical" evidence="6">
    <location>
        <begin position="81"/>
        <end position="107"/>
    </location>
</feature>
<protein>
    <recommendedName>
        <fullName evidence="6">TVP38/TMEM64 family membrane protein</fullName>
    </recommendedName>
</protein>
<comment type="caution">
    <text evidence="8">The sequence shown here is derived from an EMBL/GenBank/DDBJ whole genome shotgun (WGS) entry which is preliminary data.</text>
</comment>
<evidence type="ECO:0000256" key="1">
    <source>
        <dbReference type="ARBA" id="ARBA00004651"/>
    </source>
</evidence>
<feature type="transmembrane region" description="Helical" evidence="6">
    <location>
        <begin position="49"/>
        <end position="75"/>
    </location>
</feature>
<feature type="domain" description="VTT" evidence="7">
    <location>
        <begin position="66"/>
        <end position="181"/>
    </location>
</feature>
<reference evidence="8 9" key="1">
    <citation type="submission" date="2020-08" db="EMBL/GenBank/DDBJ databases">
        <title>Genomic Encyclopedia of Type Strains, Phase IV (KMG-IV): sequencing the most valuable type-strain genomes for metagenomic binning, comparative biology and taxonomic classification.</title>
        <authorList>
            <person name="Goeker M."/>
        </authorList>
    </citation>
    <scope>NUCLEOTIDE SEQUENCE [LARGE SCALE GENOMIC DNA]</scope>
    <source>
        <strain evidence="8 9">DSM 26287</strain>
    </source>
</reference>
<dbReference type="Pfam" id="PF09335">
    <property type="entry name" value="VTT_dom"/>
    <property type="match status" value="1"/>
</dbReference>
<dbReference type="AlphaFoldDB" id="A0A7X0NJF7"/>
<keyword evidence="5 6" id="KW-0472">Membrane</keyword>
<evidence type="ECO:0000259" key="7">
    <source>
        <dbReference type="Pfam" id="PF09335"/>
    </source>
</evidence>
<comment type="subcellular location">
    <subcellularLocation>
        <location evidence="1 6">Cell membrane</location>
        <topology evidence="1 6">Multi-pass membrane protein</topology>
    </subcellularLocation>
</comment>
<proteinExistence type="inferred from homology"/>
<dbReference type="PANTHER" id="PTHR12677">
    <property type="entry name" value="GOLGI APPARATUS MEMBRANE PROTEIN TVP38-RELATED"/>
    <property type="match status" value="1"/>
</dbReference>
<name>A0A7X0NJF7_9GAMM</name>
<evidence type="ECO:0000256" key="6">
    <source>
        <dbReference type="RuleBase" id="RU366058"/>
    </source>
</evidence>